<evidence type="ECO:0000313" key="3">
    <source>
        <dbReference type="EMBL" id="GER00772.1"/>
    </source>
</evidence>
<dbReference type="Pfam" id="PF03692">
    <property type="entry name" value="CxxCxxCC"/>
    <property type="match status" value="1"/>
</dbReference>
<accession>A0A5A7MXS2</accession>
<dbReference type="Proteomes" id="UP000325187">
    <property type="component" value="Unassembled WGS sequence"/>
</dbReference>
<comment type="similarity">
    <text evidence="1">Belongs to the UPF0260 family.</text>
</comment>
<sequence>MNDSTDRQTDAPFWKTVALKDMTHAQWESLCDGCGKCCLHKLEDADSGHIYYTNVACRLLDHDSMRCSRYATRTRWVPDCTVLKPHQIADFKWLPKSCGYRLVHEGKDLPNWHPLISGRPESVHEAHQSMRHRWLLDEREAGALEDHIINEDF</sequence>
<reference evidence="4 5" key="1">
    <citation type="submission" date="2019-09" db="EMBL/GenBank/DDBJ databases">
        <title>NBRP : Genome information of microbial organism related human and environment.</title>
        <authorList>
            <person name="Hattori M."/>
            <person name="Oshima K."/>
            <person name="Inaba H."/>
            <person name="Suda W."/>
            <person name="Sakamoto M."/>
            <person name="Iino T."/>
            <person name="Kitahara M."/>
            <person name="Oshida Y."/>
            <person name="Iida T."/>
            <person name="Kudo T."/>
            <person name="Itoh T."/>
            <person name="Ohkuma M."/>
        </authorList>
    </citation>
    <scope>NUCLEOTIDE SEQUENCE [LARGE SCALE GENOMIC DNA]</scope>
    <source>
        <strain evidence="2 4">Hi-2</strain>
        <strain evidence="3 5">Mie-1</strain>
    </source>
</reference>
<dbReference type="AlphaFoldDB" id="A0A5A7MXS2"/>
<proteinExistence type="inferred from homology"/>
<gene>
    <name evidence="2" type="ORF">JCM17844_26810</name>
    <name evidence="3" type="ORF">JCM17845_13950</name>
</gene>
<evidence type="ECO:0000313" key="4">
    <source>
        <dbReference type="Proteomes" id="UP000322084"/>
    </source>
</evidence>
<evidence type="ECO:0000256" key="1">
    <source>
        <dbReference type="HAMAP-Rule" id="MF_00676"/>
    </source>
</evidence>
<name>A0A5A7MXS2_9PROT</name>
<evidence type="ECO:0000313" key="5">
    <source>
        <dbReference type="Proteomes" id="UP000325187"/>
    </source>
</evidence>
<dbReference type="PANTHER" id="PTHR37421">
    <property type="entry name" value="UPF0260 PROTEIN YCGN"/>
    <property type="match status" value="1"/>
</dbReference>
<dbReference type="NCBIfam" id="NF003501">
    <property type="entry name" value="PRK05170.1-5"/>
    <property type="match status" value="1"/>
</dbReference>
<protein>
    <recommendedName>
        <fullName evidence="1">UPF0260 protein JCM17844_26810</fullName>
    </recommendedName>
</protein>
<dbReference type="RefSeq" id="WP_150001219.1">
    <property type="nucleotide sequence ID" value="NZ_BKCL01000012.1"/>
</dbReference>
<dbReference type="InterPro" id="IPR008228">
    <property type="entry name" value="UCP006173"/>
</dbReference>
<dbReference type="EMBL" id="BKCM01000006">
    <property type="protein sequence ID" value="GER00772.1"/>
    <property type="molecule type" value="Genomic_DNA"/>
</dbReference>
<organism evidence="3 5">
    <name type="scientific">Iodidimonas gelatinilytica</name>
    <dbReference type="NCBI Taxonomy" id="1236966"/>
    <lineage>
        <taxon>Bacteria</taxon>
        <taxon>Pseudomonadati</taxon>
        <taxon>Pseudomonadota</taxon>
        <taxon>Alphaproteobacteria</taxon>
        <taxon>Iodidimonadales</taxon>
        <taxon>Iodidimonadaceae</taxon>
        <taxon>Iodidimonas</taxon>
    </lineage>
</organism>
<dbReference type="PANTHER" id="PTHR37421:SF1">
    <property type="entry name" value="UPF0260 PROTEIN YCGN"/>
    <property type="match status" value="1"/>
</dbReference>
<dbReference type="Proteomes" id="UP000322084">
    <property type="component" value="Unassembled WGS sequence"/>
</dbReference>
<dbReference type="NCBIfam" id="NF003507">
    <property type="entry name" value="PRK05170.2-5"/>
    <property type="match status" value="1"/>
</dbReference>
<dbReference type="EMBL" id="BKCL01000012">
    <property type="protein sequence ID" value="GEQ99044.1"/>
    <property type="molecule type" value="Genomic_DNA"/>
</dbReference>
<keyword evidence="5" id="KW-1185">Reference proteome</keyword>
<accession>A0A5A7MTW2</accession>
<dbReference type="HAMAP" id="MF_00676">
    <property type="entry name" value="UPF0260"/>
    <property type="match status" value="1"/>
</dbReference>
<comment type="caution">
    <text evidence="3">The sequence shown here is derived from an EMBL/GenBank/DDBJ whole genome shotgun (WGS) entry which is preliminary data.</text>
</comment>
<dbReference type="InterPro" id="IPR005358">
    <property type="entry name" value="Puta_zinc/iron-chelating_dom"/>
</dbReference>
<evidence type="ECO:0000313" key="2">
    <source>
        <dbReference type="EMBL" id="GEQ99044.1"/>
    </source>
</evidence>
<dbReference type="PIRSF" id="PIRSF006173">
    <property type="entry name" value="UCP006173"/>
    <property type="match status" value="1"/>
</dbReference>